<reference evidence="6 7" key="1">
    <citation type="submission" date="2015-10" db="EMBL/GenBank/DDBJ databases">
        <authorList>
            <person name="Gilbert D.G."/>
        </authorList>
    </citation>
    <scope>NUCLEOTIDE SEQUENCE [LARGE SCALE GENOMIC DNA]</scope>
    <source>
        <strain evidence="7">HZ-22</strain>
    </source>
</reference>
<keyword evidence="7" id="KW-1185">Reference proteome</keyword>
<gene>
    <name evidence="6" type="ORF">APS56_02695</name>
</gene>
<dbReference type="KEGG" id="ahz:APS56_02695"/>
<dbReference type="Proteomes" id="UP000057981">
    <property type="component" value="Chromosome"/>
</dbReference>
<dbReference type="SUPFAM" id="SSF52540">
    <property type="entry name" value="P-loop containing nucleoside triphosphate hydrolases"/>
    <property type="match status" value="2"/>
</dbReference>
<dbReference type="SMART" id="SM00382">
    <property type="entry name" value="AAA"/>
    <property type="match status" value="1"/>
</dbReference>
<dbReference type="PATRIC" id="fig|1736674.3.peg.558"/>
<dbReference type="Pfam" id="PF00005">
    <property type="entry name" value="ABC_tran"/>
    <property type="match status" value="1"/>
</dbReference>
<proteinExistence type="inferred from homology"/>
<dbReference type="InterPro" id="IPR003439">
    <property type="entry name" value="ABC_transporter-like_ATP-bd"/>
</dbReference>
<dbReference type="InterPro" id="IPR027417">
    <property type="entry name" value="P-loop_NTPase"/>
</dbReference>
<evidence type="ECO:0000256" key="4">
    <source>
        <dbReference type="ARBA" id="ARBA00022840"/>
    </source>
</evidence>
<dbReference type="AlphaFoldDB" id="A0A0P0CIB6"/>
<keyword evidence="2" id="KW-0813">Transport</keyword>
<protein>
    <recommendedName>
        <fullName evidence="5">ABC transporter domain-containing protein</fullName>
    </recommendedName>
</protein>
<dbReference type="STRING" id="1736674.APS56_02695"/>
<accession>A0A0P0CIB6</accession>
<comment type="similarity">
    <text evidence="1">Belongs to the ABC transporter superfamily.</text>
</comment>
<evidence type="ECO:0000313" key="7">
    <source>
        <dbReference type="Proteomes" id="UP000057981"/>
    </source>
</evidence>
<dbReference type="PANTHER" id="PTHR43117">
    <property type="entry name" value="OSMOPROTECTANT IMPORT ATP-BINDING PROTEIN OSMV"/>
    <property type="match status" value="1"/>
</dbReference>
<keyword evidence="3" id="KW-0547">Nucleotide-binding</keyword>
<feature type="domain" description="ABC transporter" evidence="5">
    <location>
        <begin position="189"/>
        <end position="416"/>
    </location>
</feature>
<dbReference type="EMBL" id="CP012898">
    <property type="protein sequence ID" value="ALJ04125.1"/>
    <property type="molecule type" value="Genomic_DNA"/>
</dbReference>
<dbReference type="OrthoDB" id="9789994at2"/>
<dbReference type="Gene3D" id="3.40.50.300">
    <property type="entry name" value="P-loop containing nucleotide triphosphate hydrolases"/>
    <property type="match status" value="2"/>
</dbReference>
<sequence length="416" mass="48110">MKHIAIYCSNTIDKKQLIQQIEKNFLSPFICKLTELQGEVYSSITIDKFINEAYKHDKIFISTDSDTTFEEMSSGQQRIALAKFIFKQNPDYVIIDDICSNVDKQTLSMVYKLFEEYLNTCLYIQIFSRINDILPYVSQVIEIDNVMGISNVFTQHEFLLKHTLTDVSKKNEYTVSHLLSEVPYFDPLVTMQNVTVAYRTKPVLHKVKWTIKAGEFWELRGPIGSGKSTLLSMIIGDNPKAYGQDMHLFGRKKESGESVWEIKKHIGYFYPKMMQLFNRETSIENMIISGFYDSIGLYIKPLDWQRKVAKEWMENLGIDYNKKNFHELSPGQQRIILIIRAIVKQPPLIILDEPTVGLDDYNISLFVSIINAIAQTKKIAIIFVSHRKEVGLQADYLFELQPTEYGSISKITKLLT</sequence>
<evidence type="ECO:0000259" key="5">
    <source>
        <dbReference type="PROSITE" id="PS50893"/>
    </source>
</evidence>
<dbReference type="GO" id="GO:0016887">
    <property type="term" value="F:ATP hydrolysis activity"/>
    <property type="evidence" value="ECO:0007669"/>
    <property type="project" value="InterPro"/>
</dbReference>
<dbReference type="InterPro" id="IPR003593">
    <property type="entry name" value="AAA+_ATPase"/>
</dbReference>
<dbReference type="GO" id="GO:0005524">
    <property type="term" value="F:ATP binding"/>
    <property type="evidence" value="ECO:0007669"/>
    <property type="project" value="UniProtKB-KW"/>
</dbReference>
<evidence type="ECO:0000256" key="2">
    <source>
        <dbReference type="ARBA" id="ARBA00022448"/>
    </source>
</evidence>
<name>A0A0P0CIB6_9FLAO</name>
<dbReference type="PROSITE" id="PS50893">
    <property type="entry name" value="ABC_TRANSPORTER_2"/>
    <property type="match status" value="1"/>
</dbReference>
<keyword evidence="4" id="KW-0067">ATP-binding</keyword>
<evidence type="ECO:0000313" key="6">
    <source>
        <dbReference type="EMBL" id="ALJ04125.1"/>
    </source>
</evidence>
<evidence type="ECO:0000256" key="3">
    <source>
        <dbReference type="ARBA" id="ARBA00022741"/>
    </source>
</evidence>
<evidence type="ECO:0000256" key="1">
    <source>
        <dbReference type="ARBA" id="ARBA00005417"/>
    </source>
</evidence>
<dbReference type="RefSeq" id="WP_054724537.1">
    <property type="nucleotide sequence ID" value="NZ_CP012898.1"/>
</dbReference>
<dbReference type="PANTHER" id="PTHR43117:SF4">
    <property type="entry name" value="OSMOPROTECTANT IMPORT ATP-BINDING PROTEIN OSMV"/>
    <property type="match status" value="1"/>
</dbReference>
<organism evidence="6 7">
    <name type="scientific">Pseudalgibacter alginicilyticus</name>
    <dbReference type="NCBI Taxonomy" id="1736674"/>
    <lineage>
        <taxon>Bacteria</taxon>
        <taxon>Pseudomonadati</taxon>
        <taxon>Bacteroidota</taxon>
        <taxon>Flavobacteriia</taxon>
        <taxon>Flavobacteriales</taxon>
        <taxon>Flavobacteriaceae</taxon>
        <taxon>Pseudalgibacter</taxon>
    </lineage>
</organism>